<sequence length="71" mass="7957">MKRLEMRFENQEGKIVTFTLDDPVEPIDHNAVNAAMDVVIAQNAFTSNGGDLVAKRSARVIDQQIEEIEIN</sequence>
<protein>
    <submittedName>
        <fullName evidence="1">DUF2922 domain-containing protein</fullName>
    </submittedName>
</protein>
<dbReference type="Proteomes" id="UP001597221">
    <property type="component" value="Unassembled WGS sequence"/>
</dbReference>
<dbReference type="RefSeq" id="WP_379598815.1">
    <property type="nucleotide sequence ID" value="NZ_JBHUDE010000155.1"/>
</dbReference>
<dbReference type="Pfam" id="PF11148">
    <property type="entry name" value="DUF2922"/>
    <property type="match status" value="1"/>
</dbReference>
<gene>
    <name evidence="1" type="ORF">ACFSBH_17275</name>
</gene>
<comment type="caution">
    <text evidence="1">The sequence shown here is derived from an EMBL/GenBank/DDBJ whole genome shotgun (WGS) entry which is preliminary data.</text>
</comment>
<name>A0ABW4HW17_9BACI</name>
<keyword evidence="2" id="KW-1185">Reference proteome</keyword>
<dbReference type="InterPro" id="IPR021321">
    <property type="entry name" value="DUF2922"/>
</dbReference>
<evidence type="ECO:0000313" key="1">
    <source>
        <dbReference type="EMBL" id="MFD1609372.1"/>
    </source>
</evidence>
<organism evidence="1 2">
    <name type="scientific">Oceanobacillus luteolus</name>
    <dbReference type="NCBI Taxonomy" id="1274358"/>
    <lineage>
        <taxon>Bacteria</taxon>
        <taxon>Bacillati</taxon>
        <taxon>Bacillota</taxon>
        <taxon>Bacilli</taxon>
        <taxon>Bacillales</taxon>
        <taxon>Bacillaceae</taxon>
        <taxon>Oceanobacillus</taxon>
    </lineage>
</organism>
<proteinExistence type="predicted"/>
<dbReference type="EMBL" id="JBHUDE010000155">
    <property type="protein sequence ID" value="MFD1609372.1"/>
    <property type="molecule type" value="Genomic_DNA"/>
</dbReference>
<accession>A0ABW4HW17</accession>
<reference evidence="2" key="1">
    <citation type="journal article" date="2019" name="Int. J. Syst. Evol. Microbiol.">
        <title>The Global Catalogue of Microorganisms (GCM) 10K type strain sequencing project: providing services to taxonomists for standard genome sequencing and annotation.</title>
        <authorList>
            <consortium name="The Broad Institute Genomics Platform"/>
            <consortium name="The Broad Institute Genome Sequencing Center for Infectious Disease"/>
            <person name="Wu L."/>
            <person name="Ma J."/>
        </authorList>
    </citation>
    <scope>NUCLEOTIDE SEQUENCE [LARGE SCALE GENOMIC DNA]</scope>
    <source>
        <strain evidence="2">CGMCC 1.12376</strain>
    </source>
</reference>
<evidence type="ECO:0000313" key="2">
    <source>
        <dbReference type="Proteomes" id="UP001597221"/>
    </source>
</evidence>